<dbReference type="RefSeq" id="WP_185273908.1">
    <property type="nucleotide sequence ID" value="NZ_CP055156.1"/>
</dbReference>
<name>A0A7G7G7D1_9BACT</name>
<evidence type="ECO:0000256" key="1">
    <source>
        <dbReference type="SAM" id="SignalP"/>
    </source>
</evidence>
<evidence type="ECO:0000313" key="2">
    <source>
        <dbReference type="EMBL" id="QNF33065.1"/>
    </source>
</evidence>
<dbReference type="Proteomes" id="UP000515237">
    <property type="component" value="Chromosome"/>
</dbReference>
<evidence type="ECO:0000313" key="3">
    <source>
        <dbReference type="Proteomes" id="UP000515237"/>
    </source>
</evidence>
<feature type="chain" id="PRO_5028970617" evidence="1">
    <location>
        <begin position="27"/>
        <end position="388"/>
    </location>
</feature>
<protein>
    <submittedName>
        <fullName evidence="2">DUF4249 domain-containing protein</fullName>
    </submittedName>
</protein>
<gene>
    <name evidence="2" type="ORF">HUW51_10085</name>
</gene>
<keyword evidence="3" id="KW-1185">Reference proteome</keyword>
<dbReference type="KEGG" id="aswu:HUW51_10085"/>
<reference evidence="2 3" key="1">
    <citation type="journal article" date="2018" name="Int. J. Syst. Evol. Microbiol.">
        <title>Adhaeribacter swui sp. nov., isolated from wet mud.</title>
        <authorList>
            <person name="Kim D.U."/>
            <person name="Kim K.W."/>
            <person name="Kang M.S."/>
            <person name="Kim J.Y."/>
            <person name="Jang J.H."/>
            <person name="Kim M.K."/>
        </authorList>
    </citation>
    <scope>NUCLEOTIDE SEQUENCE [LARGE SCALE GENOMIC DNA]</scope>
    <source>
        <strain evidence="2 3">KCTC 52873</strain>
    </source>
</reference>
<dbReference type="InterPro" id="IPR025345">
    <property type="entry name" value="DUF4249"/>
</dbReference>
<organism evidence="2 3">
    <name type="scientific">Adhaeribacter swui</name>
    <dbReference type="NCBI Taxonomy" id="2086471"/>
    <lineage>
        <taxon>Bacteria</taxon>
        <taxon>Pseudomonadati</taxon>
        <taxon>Bacteroidota</taxon>
        <taxon>Cytophagia</taxon>
        <taxon>Cytophagales</taxon>
        <taxon>Hymenobacteraceae</taxon>
        <taxon>Adhaeribacter</taxon>
    </lineage>
</organism>
<dbReference type="AlphaFoldDB" id="A0A7G7G7D1"/>
<keyword evidence="1" id="KW-0732">Signal</keyword>
<feature type="signal peptide" evidence="1">
    <location>
        <begin position="1"/>
        <end position="26"/>
    </location>
</feature>
<proteinExistence type="predicted"/>
<accession>A0A7G7G7D1</accession>
<sequence length="388" mass="43856">MFRLKRPWIVLYSYFLLLALSNCVDPFDPQVKNIPQSFLVVDGFINAQGVTTIKLSRTVNLSADSIAPPESNATVYIEEEDGAPIYLAEQQAGTYTSGSLNLNFLKNYRLHLKLASGKEYTSDYTLIKTTPPIDEVTWESKSNGLQIYVNSHDASKATQYYHWQYEETWEYTAAYQSPLEYSNGTIISRKEDIYRCWNTQLSNAIRIASTARLSQDVVSNYPLVIVPSNSIKLGVRYSILVKQYALSPEEYLYYEMLQKNTENIGSLFDPLPTQLTGNIHAVADPTEPVIGFVGAYSETQKRIFVNHDELPKTWDIDYESCVAPDSIVIDNLFYRNLAEVENHFSTGIYLPLTPIFSKGIPRLIGYTATAAGCADCRLKGTNVKPDFW</sequence>
<dbReference type="Pfam" id="PF14054">
    <property type="entry name" value="DUF4249"/>
    <property type="match status" value="1"/>
</dbReference>
<dbReference type="EMBL" id="CP055156">
    <property type="protein sequence ID" value="QNF33065.1"/>
    <property type="molecule type" value="Genomic_DNA"/>
</dbReference>